<feature type="region of interest" description="Disordered" evidence="4">
    <location>
        <begin position="1"/>
        <end position="22"/>
    </location>
</feature>
<evidence type="ECO:0000256" key="2">
    <source>
        <dbReference type="ARBA" id="ARBA00010742"/>
    </source>
</evidence>
<evidence type="ECO:0000256" key="3">
    <source>
        <dbReference type="ARBA" id="ARBA00022729"/>
    </source>
</evidence>
<keyword evidence="7" id="KW-1185">Reference proteome</keyword>
<evidence type="ECO:0000256" key="4">
    <source>
        <dbReference type="SAM" id="MobiDB-lite"/>
    </source>
</evidence>
<organism evidence="6 7">
    <name type="scientific">Lophiostoma macrostomum CBS 122681</name>
    <dbReference type="NCBI Taxonomy" id="1314788"/>
    <lineage>
        <taxon>Eukaryota</taxon>
        <taxon>Fungi</taxon>
        <taxon>Dikarya</taxon>
        <taxon>Ascomycota</taxon>
        <taxon>Pezizomycotina</taxon>
        <taxon>Dothideomycetes</taxon>
        <taxon>Pleosporomycetidae</taxon>
        <taxon>Pleosporales</taxon>
        <taxon>Lophiostomataceae</taxon>
        <taxon>Lophiostoma</taxon>
    </lineage>
</organism>
<keyword evidence="3" id="KW-0732">Signal</keyword>
<dbReference type="AlphaFoldDB" id="A0A6A6SLV0"/>
<feature type="domain" description="Ca3427-like PBP 2" evidence="5">
    <location>
        <begin position="105"/>
        <end position="219"/>
    </location>
</feature>
<dbReference type="PANTHER" id="PTHR30024">
    <property type="entry name" value="ALIPHATIC SULFONATES-BINDING PROTEIN-RELATED"/>
    <property type="match status" value="1"/>
</dbReference>
<sequence>MSPSPSPSTCTRPLSTTPPTSSNLRIGFVPEHFSTPLHFAQKHHALSATLIPFPSGTGHMVTSLRAGEIDIGIGLTEGWIAALGKSQEDAGFKLVGTYVETPLCWAISTGARRDDIQSIEDLRGKKVGVSRIGSGSYVMSFVLAEQQGWLSSSSSSSSNTQQPSTQSPFPVQVLQTFKNLRDGVNKIREGEAEADFFMWEHFTSNRYYSTNEIKRVGEIYTPWPSWHIVASTSLLFPSTSSSTSSTSPDLETFLRKLNAGISYFNAHPSEAIAYISTHLDYSAADAEAWLQTVRFARDVRGVDWCVVGKTVGILQTAGVLGRGVDVDGMVAVGKGEGEV</sequence>
<evidence type="ECO:0000259" key="5">
    <source>
        <dbReference type="Pfam" id="PF22384"/>
    </source>
</evidence>
<name>A0A6A6SLV0_9PLEO</name>
<dbReference type="Pfam" id="PF22384">
    <property type="entry name" value="PBP2_Ca3427_like"/>
    <property type="match status" value="1"/>
</dbReference>
<dbReference type="CDD" id="cd13637">
    <property type="entry name" value="PBP2_Ca3427_like"/>
    <property type="match status" value="1"/>
</dbReference>
<dbReference type="SUPFAM" id="SSF53850">
    <property type="entry name" value="Periplasmic binding protein-like II"/>
    <property type="match status" value="1"/>
</dbReference>
<dbReference type="Gene3D" id="3.40.190.10">
    <property type="entry name" value="Periplasmic binding protein-like II"/>
    <property type="match status" value="2"/>
</dbReference>
<dbReference type="EMBL" id="MU004516">
    <property type="protein sequence ID" value="KAF2648885.1"/>
    <property type="molecule type" value="Genomic_DNA"/>
</dbReference>
<evidence type="ECO:0000256" key="1">
    <source>
        <dbReference type="ARBA" id="ARBA00004418"/>
    </source>
</evidence>
<dbReference type="InterPro" id="IPR054364">
    <property type="entry name" value="Ca3427-like_PBP2"/>
</dbReference>
<evidence type="ECO:0000313" key="6">
    <source>
        <dbReference type="EMBL" id="KAF2648885.1"/>
    </source>
</evidence>
<feature type="compositionally biased region" description="Low complexity" evidence="4">
    <location>
        <begin position="7"/>
        <end position="22"/>
    </location>
</feature>
<dbReference type="GO" id="GO:0042597">
    <property type="term" value="C:periplasmic space"/>
    <property type="evidence" value="ECO:0007669"/>
    <property type="project" value="UniProtKB-SubCell"/>
</dbReference>
<dbReference type="Proteomes" id="UP000799324">
    <property type="component" value="Unassembled WGS sequence"/>
</dbReference>
<gene>
    <name evidence="6" type="ORF">K491DRAFT_611836</name>
</gene>
<proteinExistence type="inferred from homology"/>
<accession>A0A6A6SLV0</accession>
<reference evidence="6" key="1">
    <citation type="journal article" date="2020" name="Stud. Mycol.">
        <title>101 Dothideomycetes genomes: a test case for predicting lifestyles and emergence of pathogens.</title>
        <authorList>
            <person name="Haridas S."/>
            <person name="Albert R."/>
            <person name="Binder M."/>
            <person name="Bloem J."/>
            <person name="Labutti K."/>
            <person name="Salamov A."/>
            <person name="Andreopoulos B."/>
            <person name="Baker S."/>
            <person name="Barry K."/>
            <person name="Bills G."/>
            <person name="Bluhm B."/>
            <person name="Cannon C."/>
            <person name="Castanera R."/>
            <person name="Culley D."/>
            <person name="Daum C."/>
            <person name="Ezra D."/>
            <person name="Gonzalez J."/>
            <person name="Henrissat B."/>
            <person name="Kuo A."/>
            <person name="Liang C."/>
            <person name="Lipzen A."/>
            <person name="Lutzoni F."/>
            <person name="Magnuson J."/>
            <person name="Mondo S."/>
            <person name="Nolan M."/>
            <person name="Ohm R."/>
            <person name="Pangilinan J."/>
            <person name="Park H.-J."/>
            <person name="Ramirez L."/>
            <person name="Alfaro M."/>
            <person name="Sun H."/>
            <person name="Tritt A."/>
            <person name="Yoshinaga Y."/>
            <person name="Zwiers L.-H."/>
            <person name="Turgeon B."/>
            <person name="Goodwin S."/>
            <person name="Spatafora J."/>
            <person name="Crous P."/>
            <person name="Grigoriev I."/>
        </authorList>
    </citation>
    <scope>NUCLEOTIDE SEQUENCE</scope>
    <source>
        <strain evidence="6">CBS 122681</strain>
    </source>
</reference>
<comment type="subcellular location">
    <subcellularLocation>
        <location evidence="1">Periplasm</location>
    </subcellularLocation>
</comment>
<evidence type="ECO:0000313" key="7">
    <source>
        <dbReference type="Proteomes" id="UP000799324"/>
    </source>
</evidence>
<dbReference type="PANTHER" id="PTHR30024:SF47">
    <property type="entry name" value="TAURINE-BINDING PERIPLASMIC PROTEIN"/>
    <property type="match status" value="1"/>
</dbReference>
<dbReference type="OrthoDB" id="1363at2759"/>
<comment type="similarity">
    <text evidence="2">Belongs to the bacterial solute-binding protein SsuA/TauA family.</text>
</comment>
<protein>
    <recommendedName>
        <fullName evidence="5">Ca3427-like PBP 2 domain-containing protein</fullName>
    </recommendedName>
</protein>